<evidence type="ECO:0000313" key="2">
    <source>
        <dbReference type="EMBL" id="MPN28692.1"/>
    </source>
</evidence>
<proteinExistence type="predicted"/>
<dbReference type="Pfam" id="PF21478">
    <property type="entry name" value="GcvP2_C"/>
    <property type="match status" value="1"/>
</dbReference>
<dbReference type="InterPro" id="IPR049316">
    <property type="entry name" value="GDC-P_C"/>
</dbReference>
<dbReference type="InterPro" id="IPR015424">
    <property type="entry name" value="PyrdxlP-dep_Trfase"/>
</dbReference>
<gene>
    <name evidence="2" type="primary">gcvPB_19</name>
    <name evidence="2" type="ORF">SDC9_176137</name>
</gene>
<dbReference type="EMBL" id="VSSQ01079071">
    <property type="protein sequence ID" value="MPN28692.1"/>
    <property type="molecule type" value="Genomic_DNA"/>
</dbReference>
<dbReference type="InterPro" id="IPR015422">
    <property type="entry name" value="PyrdxlP-dep_Trfase_small"/>
</dbReference>
<organism evidence="2">
    <name type="scientific">bioreactor metagenome</name>
    <dbReference type="NCBI Taxonomy" id="1076179"/>
    <lineage>
        <taxon>unclassified sequences</taxon>
        <taxon>metagenomes</taxon>
        <taxon>ecological metagenomes</taxon>
    </lineage>
</organism>
<dbReference type="Gene3D" id="3.90.1150.10">
    <property type="entry name" value="Aspartate Aminotransferase, domain 1"/>
    <property type="match status" value="1"/>
</dbReference>
<name>A0A645GRX5_9ZZZZ</name>
<keyword evidence="2" id="KW-0560">Oxidoreductase</keyword>
<evidence type="ECO:0000259" key="1">
    <source>
        <dbReference type="Pfam" id="PF21478"/>
    </source>
</evidence>
<dbReference type="AlphaFoldDB" id="A0A645GRX5"/>
<reference evidence="2" key="1">
    <citation type="submission" date="2019-08" db="EMBL/GenBank/DDBJ databases">
        <authorList>
            <person name="Kucharzyk K."/>
            <person name="Murdoch R.W."/>
            <person name="Higgins S."/>
            <person name="Loffler F."/>
        </authorList>
    </citation>
    <scope>NUCLEOTIDE SEQUENCE</scope>
</reference>
<dbReference type="GO" id="GO:0004375">
    <property type="term" value="F:glycine dehydrogenase (decarboxylating) activity"/>
    <property type="evidence" value="ECO:0007669"/>
    <property type="project" value="UniProtKB-EC"/>
</dbReference>
<accession>A0A645GRX5</accession>
<dbReference type="SUPFAM" id="SSF53383">
    <property type="entry name" value="PLP-dependent transferases"/>
    <property type="match status" value="1"/>
</dbReference>
<sequence length="145" mass="16649">MLNNNYLQQAVESIPGTTRYYGEGKRRLEQVRYSWEQLKKDTGYGTDDINARILDFGIPDYFPSHSPYIVPEPMTLEPCESYSKEDLDEYIAVLREAAREAYEEPKLYAQQPPFNTSSHAAVPVSGPAANATTWRIYKKYQADIK</sequence>
<protein>
    <submittedName>
        <fullName evidence="2">Glycine dehydrogenase (Decarboxylating) subunit 2</fullName>
        <ecNumber evidence="2">1.4.4.2</ecNumber>
    </submittedName>
</protein>
<comment type="caution">
    <text evidence="2">The sequence shown here is derived from an EMBL/GenBank/DDBJ whole genome shotgun (WGS) entry which is preliminary data.</text>
</comment>
<dbReference type="EC" id="1.4.4.2" evidence="2"/>
<feature type="domain" description="Glycine dehydrogenase C-terminal" evidence="1">
    <location>
        <begin position="1"/>
        <end position="101"/>
    </location>
</feature>